<dbReference type="EMBL" id="JARJCM010000192">
    <property type="protein sequence ID" value="KAJ7023204.1"/>
    <property type="molecule type" value="Genomic_DNA"/>
</dbReference>
<accession>A0AAD6S960</accession>
<evidence type="ECO:0000313" key="2">
    <source>
        <dbReference type="Proteomes" id="UP001218188"/>
    </source>
</evidence>
<reference evidence="1" key="1">
    <citation type="submission" date="2023-03" db="EMBL/GenBank/DDBJ databases">
        <title>Massive genome expansion in bonnet fungi (Mycena s.s.) driven by repeated elements and novel gene families across ecological guilds.</title>
        <authorList>
            <consortium name="Lawrence Berkeley National Laboratory"/>
            <person name="Harder C.B."/>
            <person name="Miyauchi S."/>
            <person name="Viragh M."/>
            <person name="Kuo A."/>
            <person name="Thoen E."/>
            <person name="Andreopoulos B."/>
            <person name="Lu D."/>
            <person name="Skrede I."/>
            <person name="Drula E."/>
            <person name="Henrissat B."/>
            <person name="Morin E."/>
            <person name="Kohler A."/>
            <person name="Barry K."/>
            <person name="LaButti K."/>
            <person name="Morin E."/>
            <person name="Salamov A."/>
            <person name="Lipzen A."/>
            <person name="Mereny Z."/>
            <person name="Hegedus B."/>
            <person name="Baldrian P."/>
            <person name="Stursova M."/>
            <person name="Weitz H."/>
            <person name="Taylor A."/>
            <person name="Grigoriev I.V."/>
            <person name="Nagy L.G."/>
            <person name="Martin F."/>
            <person name="Kauserud H."/>
        </authorList>
    </citation>
    <scope>NUCLEOTIDE SEQUENCE</scope>
    <source>
        <strain evidence="1">CBHHK200</strain>
    </source>
</reference>
<gene>
    <name evidence="1" type="ORF">C8F04DRAFT_1240299</name>
</gene>
<evidence type="ECO:0000313" key="1">
    <source>
        <dbReference type="EMBL" id="KAJ7023204.1"/>
    </source>
</evidence>
<dbReference type="Proteomes" id="UP001218188">
    <property type="component" value="Unassembled WGS sequence"/>
</dbReference>
<comment type="caution">
    <text evidence="1">The sequence shown here is derived from an EMBL/GenBank/DDBJ whole genome shotgun (WGS) entry which is preliminary data.</text>
</comment>
<organism evidence="1 2">
    <name type="scientific">Mycena alexandri</name>
    <dbReference type="NCBI Taxonomy" id="1745969"/>
    <lineage>
        <taxon>Eukaryota</taxon>
        <taxon>Fungi</taxon>
        <taxon>Dikarya</taxon>
        <taxon>Basidiomycota</taxon>
        <taxon>Agaricomycotina</taxon>
        <taxon>Agaricomycetes</taxon>
        <taxon>Agaricomycetidae</taxon>
        <taxon>Agaricales</taxon>
        <taxon>Marasmiineae</taxon>
        <taxon>Mycenaceae</taxon>
        <taxon>Mycena</taxon>
    </lineage>
</organism>
<dbReference type="AlphaFoldDB" id="A0AAD6S960"/>
<sequence length="250" mass="27708">MALLRTVPSFHSHGCAFHIALGIRLASSYQVKLRIAGLNSLPHSELVLKLRSYPHSRAFGTPYSPPWSLELLTITCNTPSTTTCKPQQHLSSSSTRSLALLSIFPSPHLAILFRSLYFGYLEAAHPHLQHSQGFSVDTDIRCQRRSTLLNTVINMYQDLFYCISLEILNNHQALKSHAIFPQPPSPQRIFSVPPASSASDSIRAVYVVELFSHVKKKAPVEVDFSVLQGKVEAQFGTYIGAKIALNLVAK</sequence>
<proteinExistence type="predicted"/>
<protein>
    <submittedName>
        <fullName evidence="1">Uncharacterized protein</fullName>
    </submittedName>
</protein>
<keyword evidence="2" id="KW-1185">Reference proteome</keyword>
<name>A0AAD6S960_9AGAR</name>